<gene>
    <name evidence="1" type="ORF">WAX78_04640</name>
</gene>
<reference evidence="1 2" key="1">
    <citation type="submission" date="2024-01" db="EMBL/GenBank/DDBJ databases">
        <title>Seven novel Bacillus-like species.</title>
        <authorList>
            <person name="Liu G."/>
        </authorList>
    </citation>
    <scope>NUCLEOTIDE SEQUENCE [LARGE SCALE GENOMIC DNA]</scope>
    <source>
        <strain evidence="1 2">FJAT-53711</strain>
    </source>
</reference>
<evidence type="ECO:0000313" key="1">
    <source>
        <dbReference type="EMBL" id="MEI4828738.1"/>
    </source>
</evidence>
<dbReference type="Proteomes" id="UP001367922">
    <property type="component" value="Unassembled WGS sequence"/>
</dbReference>
<protein>
    <submittedName>
        <fullName evidence="1">Uncharacterized protein</fullName>
    </submittedName>
</protein>
<evidence type="ECO:0000313" key="2">
    <source>
        <dbReference type="Proteomes" id="UP001367922"/>
    </source>
</evidence>
<dbReference type="EMBL" id="JBAWSV010000001">
    <property type="protein sequence ID" value="MEI4828738.1"/>
    <property type="molecule type" value="Genomic_DNA"/>
</dbReference>
<keyword evidence="2" id="KW-1185">Reference proteome</keyword>
<organism evidence="1 2">
    <name type="scientific">Bacillus yunxiaonensis</name>
    <dbReference type="NCBI Taxonomy" id="3127665"/>
    <lineage>
        <taxon>Bacteria</taxon>
        <taxon>Bacillati</taxon>
        <taxon>Bacillota</taxon>
        <taxon>Bacilli</taxon>
        <taxon>Bacillales</taxon>
        <taxon>Bacillaceae</taxon>
        <taxon>Bacillus</taxon>
    </lineage>
</organism>
<name>A0ABU8FRX1_9BACI</name>
<comment type="caution">
    <text evidence="1">The sequence shown here is derived from an EMBL/GenBank/DDBJ whole genome shotgun (WGS) entry which is preliminary data.</text>
</comment>
<proteinExistence type="predicted"/>
<accession>A0ABU8FRX1</accession>
<sequence>MVFNIVLFYTSTQIQGYIKTAEKDKKFFETEAKQKAANDIAKLKN</sequence>